<evidence type="ECO:0000256" key="1">
    <source>
        <dbReference type="ARBA" id="ARBA00007905"/>
    </source>
</evidence>
<keyword evidence="6" id="KW-1185">Reference proteome</keyword>
<sequence length="316" mass="35810">MNQWLHREESELHIVATYNLLFNASLLVDEGLGYALCYDKLINTKGSNLCFRPFSPRLEAHGFIVWKNIRYALHGNTCINAVITAIKSGYRLIDTASFYGNEREVGEGIRKSGVAREKIFVQTKLYPNQYSQAAKAIDEALKKLNIDYIDMMLLHHPASNDAAAYQAIEKAIQNGKVRTAGISCYYIQETDFFLPKVSVKPALIQNEIHPYYQDSSVVEHIQNKGIIVQSWYPLGGRGYTKALLNDPVLQKIAAAHRKSVAQVILRWNLQKGVCVIPGSSTTEHIRENISIFDFALTKQEMEGISTLNKNEKHDWY</sequence>
<evidence type="ECO:0000313" key="5">
    <source>
        <dbReference type="EMBL" id="MBB5265700.1"/>
    </source>
</evidence>
<dbReference type="CDD" id="cd19071">
    <property type="entry name" value="AKR_AKR1-5-like"/>
    <property type="match status" value="1"/>
</dbReference>
<dbReference type="EMBL" id="JACHFW010000014">
    <property type="protein sequence ID" value="MBB5265700.1"/>
    <property type="molecule type" value="Genomic_DNA"/>
</dbReference>
<comment type="caution">
    <text evidence="5">The sequence shown here is derived from an EMBL/GenBank/DDBJ whole genome shotgun (WGS) entry which is preliminary data.</text>
</comment>
<evidence type="ECO:0000256" key="2">
    <source>
        <dbReference type="ARBA" id="ARBA00022857"/>
    </source>
</evidence>
<dbReference type="Pfam" id="PF00248">
    <property type="entry name" value="Aldo_ket_red"/>
    <property type="match status" value="1"/>
</dbReference>
<feature type="domain" description="NADP-dependent oxidoreductase" evidence="4">
    <location>
        <begin position="79"/>
        <end position="307"/>
    </location>
</feature>
<evidence type="ECO:0000313" key="6">
    <source>
        <dbReference type="Proteomes" id="UP000543642"/>
    </source>
</evidence>
<name>A0A7W8HDH1_9FIRM</name>
<dbReference type="Proteomes" id="UP000543642">
    <property type="component" value="Unassembled WGS sequence"/>
</dbReference>
<evidence type="ECO:0000256" key="3">
    <source>
        <dbReference type="ARBA" id="ARBA00023002"/>
    </source>
</evidence>
<keyword evidence="3" id="KW-0560">Oxidoreductase</keyword>
<comment type="similarity">
    <text evidence="1">Belongs to the aldo/keto reductase family.</text>
</comment>
<evidence type="ECO:0000259" key="4">
    <source>
        <dbReference type="Pfam" id="PF00248"/>
    </source>
</evidence>
<keyword evidence="2" id="KW-0521">NADP</keyword>
<protein>
    <submittedName>
        <fullName evidence="5">Diketogulonate reductase-like aldo/keto reductase</fullName>
    </submittedName>
</protein>
<dbReference type="GO" id="GO:0016616">
    <property type="term" value="F:oxidoreductase activity, acting on the CH-OH group of donors, NAD or NADP as acceptor"/>
    <property type="evidence" value="ECO:0007669"/>
    <property type="project" value="UniProtKB-ARBA"/>
</dbReference>
<accession>A0A7W8HDH1</accession>
<dbReference type="SUPFAM" id="SSF51430">
    <property type="entry name" value="NAD(P)-linked oxidoreductase"/>
    <property type="match status" value="1"/>
</dbReference>
<dbReference type="AlphaFoldDB" id="A0A7W8HDH1"/>
<dbReference type="Gene3D" id="3.20.20.100">
    <property type="entry name" value="NADP-dependent oxidoreductase domain"/>
    <property type="match status" value="1"/>
</dbReference>
<dbReference type="RefSeq" id="WP_243164782.1">
    <property type="nucleotide sequence ID" value="NZ_JACHFW010000014.1"/>
</dbReference>
<dbReference type="PRINTS" id="PR00069">
    <property type="entry name" value="ALDKETRDTASE"/>
</dbReference>
<dbReference type="InterPro" id="IPR023210">
    <property type="entry name" value="NADP_OxRdtase_dom"/>
</dbReference>
<gene>
    <name evidence="5" type="ORF">HNP82_002851</name>
</gene>
<organism evidence="5 6">
    <name type="scientific">Catenibacillus scindens</name>
    <dbReference type="NCBI Taxonomy" id="673271"/>
    <lineage>
        <taxon>Bacteria</taxon>
        <taxon>Bacillati</taxon>
        <taxon>Bacillota</taxon>
        <taxon>Clostridia</taxon>
        <taxon>Lachnospirales</taxon>
        <taxon>Lachnospiraceae</taxon>
        <taxon>Catenibacillus</taxon>
    </lineage>
</organism>
<dbReference type="InterPro" id="IPR020471">
    <property type="entry name" value="AKR"/>
</dbReference>
<proteinExistence type="inferred from homology"/>
<reference evidence="5 6" key="1">
    <citation type="submission" date="2020-08" db="EMBL/GenBank/DDBJ databases">
        <title>Genomic Encyclopedia of Type Strains, Phase IV (KMG-IV): sequencing the most valuable type-strain genomes for metagenomic binning, comparative biology and taxonomic classification.</title>
        <authorList>
            <person name="Goeker M."/>
        </authorList>
    </citation>
    <scope>NUCLEOTIDE SEQUENCE [LARGE SCALE GENOMIC DNA]</scope>
    <source>
        <strain evidence="5 6">DSM 106146</strain>
    </source>
</reference>
<dbReference type="InterPro" id="IPR018170">
    <property type="entry name" value="Aldo/ket_reductase_CS"/>
</dbReference>
<dbReference type="InterPro" id="IPR036812">
    <property type="entry name" value="NAD(P)_OxRdtase_dom_sf"/>
</dbReference>
<dbReference type="PANTHER" id="PTHR43827">
    <property type="entry name" value="2,5-DIKETO-D-GLUCONIC ACID REDUCTASE"/>
    <property type="match status" value="1"/>
</dbReference>
<dbReference type="PANTHER" id="PTHR43827:SF3">
    <property type="entry name" value="NADP-DEPENDENT OXIDOREDUCTASE DOMAIN-CONTAINING PROTEIN"/>
    <property type="match status" value="1"/>
</dbReference>
<dbReference type="PROSITE" id="PS00798">
    <property type="entry name" value="ALDOKETO_REDUCTASE_1"/>
    <property type="match status" value="1"/>
</dbReference>